<dbReference type="PANTHER" id="PTHR43685:SF2">
    <property type="entry name" value="GLYCOSYLTRANSFERASE 2-LIKE DOMAIN-CONTAINING PROTEIN"/>
    <property type="match status" value="1"/>
</dbReference>
<dbReference type="Gene3D" id="3.90.550.10">
    <property type="entry name" value="Spore Coat Polysaccharide Biosynthesis Protein SpsA, Chain A"/>
    <property type="match status" value="1"/>
</dbReference>
<keyword evidence="2" id="KW-0808">Transferase</keyword>
<organism evidence="2 3">
    <name type="scientific">Paludisphaera borealis</name>
    <dbReference type="NCBI Taxonomy" id="1387353"/>
    <lineage>
        <taxon>Bacteria</taxon>
        <taxon>Pseudomonadati</taxon>
        <taxon>Planctomycetota</taxon>
        <taxon>Planctomycetia</taxon>
        <taxon>Isosphaerales</taxon>
        <taxon>Isosphaeraceae</taxon>
        <taxon>Paludisphaera</taxon>
    </lineage>
</organism>
<dbReference type="InterPro" id="IPR050834">
    <property type="entry name" value="Glycosyltransf_2"/>
</dbReference>
<reference evidence="3" key="1">
    <citation type="submission" date="2016-12" db="EMBL/GenBank/DDBJ databases">
        <title>Comparative genomics of four Isosphaeraceae planctomycetes: a common pool of plasmids and glycoside hydrolase genes.</title>
        <authorList>
            <person name="Ivanova A."/>
        </authorList>
    </citation>
    <scope>NUCLEOTIDE SEQUENCE [LARGE SCALE GENOMIC DNA]</scope>
    <source>
        <strain evidence="3">PX4</strain>
    </source>
</reference>
<dbReference type="KEGG" id="pbor:BSF38_04820"/>
<proteinExistence type="predicted"/>
<keyword evidence="2" id="KW-0328">Glycosyltransferase</keyword>
<dbReference type="SUPFAM" id="SSF53448">
    <property type="entry name" value="Nucleotide-diphospho-sugar transferases"/>
    <property type="match status" value="1"/>
</dbReference>
<dbReference type="InterPro" id="IPR029044">
    <property type="entry name" value="Nucleotide-diphossugar_trans"/>
</dbReference>
<dbReference type="Proteomes" id="UP000186309">
    <property type="component" value="Chromosome"/>
</dbReference>
<dbReference type="CDD" id="cd00761">
    <property type="entry name" value="Glyco_tranf_GTA_type"/>
    <property type="match status" value="1"/>
</dbReference>
<dbReference type="GO" id="GO:0016757">
    <property type="term" value="F:glycosyltransferase activity"/>
    <property type="evidence" value="ECO:0007669"/>
    <property type="project" value="UniProtKB-KW"/>
</dbReference>
<accession>A0A1U7CWH8</accession>
<name>A0A1U7CWH8_9BACT</name>
<feature type="domain" description="Glycosyltransferase 2-like" evidence="1">
    <location>
        <begin position="6"/>
        <end position="115"/>
    </location>
</feature>
<dbReference type="Pfam" id="PF00535">
    <property type="entry name" value="Glycos_transf_2"/>
    <property type="match status" value="1"/>
</dbReference>
<dbReference type="EC" id="2.4.-.-" evidence="2"/>
<evidence type="ECO:0000313" key="3">
    <source>
        <dbReference type="Proteomes" id="UP000186309"/>
    </source>
</evidence>
<keyword evidence="3" id="KW-1185">Reference proteome</keyword>
<dbReference type="EMBL" id="CP019082">
    <property type="protein sequence ID" value="APW63256.1"/>
    <property type="molecule type" value="Genomic_DNA"/>
</dbReference>
<sequence>MTPTITVAIPTYNGERHITEALRGILAQEDAAFDLLVCDDSSDDRTLEWVRAEAGDRARIVTGSERLGLAANWNRCMAESRTPWVAIFHQDDVMRPGHLRDHLEAIDRERPYALGLIAGPADVVDESGKPVAADVVDPGGVPDSTGASPGRIGLYQPGGFVRSLASGNILRCSAVTTNKRAHEIVSGFDSSLRYAVDWDFWIRVAERFGVAWCNGPATVSVRWHAASETHRFKATLDDLEETARITAKFPALDQRACRRKLARAYLNRAYDALRAGRIELARAALGRSVHLAPAIVATILADPRLAAQMGVLTLAPGLARHWFTSNQGD</sequence>
<evidence type="ECO:0000259" key="1">
    <source>
        <dbReference type="Pfam" id="PF00535"/>
    </source>
</evidence>
<protein>
    <submittedName>
        <fullName evidence="2">Glycosyltransferase EpsE</fullName>
        <ecNumber evidence="2">2.4.-.-</ecNumber>
    </submittedName>
</protein>
<dbReference type="InterPro" id="IPR001173">
    <property type="entry name" value="Glyco_trans_2-like"/>
</dbReference>
<dbReference type="AlphaFoldDB" id="A0A1U7CWH8"/>
<dbReference type="STRING" id="1387353.BSF38_04820"/>
<gene>
    <name evidence="2" type="primary">epsE_4</name>
    <name evidence="2" type="ORF">BSF38_04820</name>
</gene>
<dbReference type="PANTHER" id="PTHR43685">
    <property type="entry name" value="GLYCOSYLTRANSFERASE"/>
    <property type="match status" value="1"/>
</dbReference>
<dbReference type="RefSeq" id="WP_076349634.1">
    <property type="nucleotide sequence ID" value="NZ_CP019082.1"/>
</dbReference>
<evidence type="ECO:0000313" key="2">
    <source>
        <dbReference type="EMBL" id="APW63256.1"/>
    </source>
</evidence>